<dbReference type="Proteomes" id="UP000054166">
    <property type="component" value="Unassembled WGS sequence"/>
</dbReference>
<reference evidence="2 3" key="1">
    <citation type="submission" date="2014-04" db="EMBL/GenBank/DDBJ databases">
        <authorList>
            <consortium name="DOE Joint Genome Institute"/>
            <person name="Kuo A."/>
            <person name="Tarkka M."/>
            <person name="Buscot F."/>
            <person name="Kohler A."/>
            <person name="Nagy L.G."/>
            <person name="Floudas D."/>
            <person name="Copeland A."/>
            <person name="Barry K.W."/>
            <person name="Cichocki N."/>
            <person name="Veneault-Fourrey C."/>
            <person name="LaButti K."/>
            <person name="Lindquist E.A."/>
            <person name="Lipzen A."/>
            <person name="Lundell T."/>
            <person name="Morin E."/>
            <person name="Murat C."/>
            <person name="Sun H."/>
            <person name="Tunlid A."/>
            <person name="Henrissat B."/>
            <person name="Grigoriev I.V."/>
            <person name="Hibbett D.S."/>
            <person name="Martin F."/>
            <person name="Nordberg H.P."/>
            <person name="Cantor M.N."/>
            <person name="Hua S.X."/>
        </authorList>
    </citation>
    <scope>NUCLEOTIDE SEQUENCE [LARGE SCALE GENOMIC DNA]</scope>
    <source>
        <strain evidence="2 3">F 1598</strain>
    </source>
</reference>
<organism evidence="2 3">
    <name type="scientific">Piloderma croceum (strain F 1598)</name>
    <dbReference type="NCBI Taxonomy" id="765440"/>
    <lineage>
        <taxon>Eukaryota</taxon>
        <taxon>Fungi</taxon>
        <taxon>Dikarya</taxon>
        <taxon>Basidiomycota</taxon>
        <taxon>Agaricomycotina</taxon>
        <taxon>Agaricomycetes</taxon>
        <taxon>Agaricomycetidae</taxon>
        <taxon>Atheliales</taxon>
        <taxon>Atheliaceae</taxon>
        <taxon>Piloderma</taxon>
    </lineage>
</organism>
<feature type="region of interest" description="Disordered" evidence="1">
    <location>
        <begin position="75"/>
        <end position="96"/>
    </location>
</feature>
<reference evidence="3" key="2">
    <citation type="submission" date="2015-01" db="EMBL/GenBank/DDBJ databases">
        <title>Evolutionary Origins and Diversification of the Mycorrhizal Mutualists.</title>
        <authorList>
            <consortium name="DOE Joint Genome Institute"/>
            <consortium name="Mycorrhizal Genomics Consortium"/>
            <person name="Kohler A."/>
            <person name="Kuo A."/>
            <person name="Nagy L.G."/>
            <person name="Floudas D."/>
            <person name="Copeland A."/>
            <person name="Barry K.W."/>
            <person name="Cichocki N."/>
            <person name="Veneault-Fourrey C."/>
            <person name="LaButti K."/>
            <person name="Lindquist E.A."/>
            <person name="Lipzen A."/>
            <person name="Lundell T."/>
            <person name="Morin E."/>
            <person name="Murat C."/>
            <person name="Riley R."/>
            <person name="Ohm R."/>
            <person name="Sun H."/>
            <person name="Tunlid A."/>
            <person name="Henrissat B."/>
            <person name="Grigoriev I.V."/>
            <person name="Hibbett D.S."/>
            <person name="Martin F."/>
        </authorList>
    </citation>
    <scope>NUCLEOTIDE SEQUENCE [LARGE SCALE GENOMIC DNA]</scope>
    <source>
        <strain evidence="3">F 1598</strain>
    </source>
</reference>
<dbReference type="HOGENOM" id="CLU_2360481_0_0_1"/>
<evidence type="ECO:0000313" key="2">
    <source>
        <dbReference type="EMBL" id="KIM81637.1"/>
    </source>
</evidence>
<dbReference type="EMBL" id="KN832998">
    <property type="protein sequence ID" value="KIM81637.1"/>
    <property type="molecule type" value="Genomic_DNA"/>
</dbReference>
<dbReference type="AlphaFoldDB" id="A0A0C3BWB8"/>
<sequence>MYLVTGLANLRRALVYSCSCSISGAGGWLISDLKHGKAFGVFDKCLDARFFVPYITNKRDRLQARCVINNSIGSGASSIGHAQSCKRRASIGQDQY</sequence>
<protein>
    <submittedName>
        <fullName evidence="2">Uncharacterized protein</fullName>
    </submittedName>
</protein>
<name>A0A0C3BWB8_PILCF</name>
<dbReference type="InParanoid" id="A0A0C3BWB8"/>
<keyword evidence="3" id="KW-1185">Reference proteome</keyword>
<accession>A0A0C3BWB8</accession>
<gene>
    <name evidence="2" type="ORF">PILCRDRAFT_821405</name>
</gene>
<proteinExistence type="predicted"/>
<evidence type="ECO:0000313" key="3">
    <source>
        <dbReference type="Proteomes" id="UP000054166"/>
    </source>
</evidence>
<evidence type="ECO:0000256" key="1">
    <source>
        <dbReference type="SAM" id="MobiDB-lite"/>
    </source>
</evidence>